<organism evidence="2 3">
    <name type="scientific">Mesorhizobium waimense</name>
    <dbReference type="NCBI Taxonomy" id="1300307"/>
    <lineage>
        <taxon>Bacteria</taxon>
        <taxon>Pseudomonadati</taxon>
        <taxon>Pseudomonadota</taxon>
        <taxon>Alphaproteobacteria</taxon>
        <taxon>Hyphomicrobiales</taxon>
        <taxon>Phyllobacteriaceae</taxon>
        <taxon>Mesorhizobium</taxon>
    </lineage>
</organism>
<evidence type="ECO:0000313" key="3">
    <source>
        <dbReference type="Proteomes" id="UP000272706"/>
    </source>
</evidence>
<dbReference type="OrthoDB" id="7445930at2"/>
<dbReference type="AlphaFoldDB" id="A0A3A5JRS0"/>
<gene>
    <name evidence="2" type="ORF">D3227_38585</name>
</gene>
<proteinExistence type="predicted"/>
<name>A0A3A5JRS0_9HYPH</name>
<evidence type="ECO:0000313" key="2">
    <source>
        <dbReference type="EMBL" id="RJT23627.1"/>
    </source>
</evidence>
<dbReference type="InterPro" id="IPR027802">
    <property type="entry name" value="Multi-ubiquitin_dom"/>
</dbReference>
<protein>
    <recommendedName>
        <fullName evidence="1">Multi-ubiquitin domain-containing protein</fullName>
    </recommendedName>
</protein>
<keyword evidence="3" id="KW-1185">Reference proteome</keyword>
<feature type="domain" description="Multi-ubiquitin" evidence="1">
    <location>
        <begin position="64"/>
        <end position="128"/>
    </location>
</feature>
<dbReference type="Pfam" id="PF14452">
    <property type="entry name" value="Multi_ubiq"/>
    <property type="match status" value="1"/>
</dbReference>
<accession>A0A3A5JRS0</accession>
<reference evidence="2 3" key="1">
    <citation type="submission" date="2018-09" db="EMBL/GenBank/DDBJ databases">
        <title>Mesorhizobium carmichaelinearum sp. nov. isolated from Carmichaelinea spp. root nodules in New Zealand.</title>
        <authorList>
            <person name="De Meyer S.E."/>
        </authorList>
    </citation>
    <scope>NUCLEOTIDE SEQUENCE [LARGE SCALE GENOMIC DNA]</scope>
    <source>
        <strain evidence="2 3">ICMP19557</strain>
    </source>
</reference>
<dbReference type="Proteomes" id="UP000272706">
    <property type="component" value="Unassembled WGS sequence"/>
</dbReference>
<evidence type="ECO:0000259" key="1">
    <source>
        <dbReference type="Pfam" id="PF14452"/>
    </source>
</evidence>
<comment type="caution">
    <text evidence="2">The sequence shown here is derived from an EMBL/GenBank/DDBJ whole genome shotgun (WGS) entry which is preliminary data.</text>
</comment>
<sequence>MPIPRIRRRKTCIPAKFERRFWYREAAGRVFSVNSREGRRCAWSTGKPSTYERRIEAMAAKEKYKFKIENEIYEWDNQTITGAEVRGVGPGIPDSMDLYMKMPGQPGRLVGRGESIDLRQSGIEKFYAQDASSEAGNK</sequence>
<dbReference type="EMBL" id="QZWZ01000087">
    <property type="protein sequence ID" value="RJT23627.1"/>
    <property type="molecule type" value="Genomic_DNA"/>
</dbReference>